<reference evidence="8" key="1">
    <citation type="submission" date="2022-10" db="EMBL/GenBank/DDBJ databases">
        <title>Culturing micro-colonial fungi from biological soil crusts in the Mojave desert and describing Neophaeococcomyces mojavensis, and introducing the new genera and species Taxawa tesnikishii.</title>
        <authorList>
            <person name="Kurbessoian T."/>
            <person name="Stajich J.E."/>
        </authorList>
    </citation>
    <scope>NUCLEOTIDE SEQUENCE</scope>
    <source>
        <strain evidence="8">TK_35</strain>
    </source>
</reference>
<dbReference type="AlphaFoldDB" id="A0AA38Y4I3"/>
<gene>
    <name evidence="8" type="ORF">H2204_006670</name>
</gene>
<sequence length="518" mass="57768">MVPANPIIPGFAPDPSIIRVADTYFLVNSTFHFFPGIPVYASKDLVSWQHIGDAFNRHSQLKLSNTPSKISQWDDKRQMVGNRGLYAPTIRWHAGTFYIIVSNILDDRSGPNSEVADHLIISTNDIYANIWSDPIHWEYGGGDPSLFFEDDHVYVQIASAKDASVHQFEIDIQTGKRLSEPKSLWKGTGRPWLESPHVYKKDGYYYLLVAEGGCFEQHVISIARSENLWGPYEGCPANPILTAFNTTSYIQNVGHGELVEDINGAWWVVVLGVRQTGNSFVLGRESFITSVEWLDSGWPKISPVAITANAHDRHRELPQPGSNGAVTFSAVSGFLHIRGRDDKMYTIGPDGQLTILPSNIDLLDPEGSPTFIGVRQKSLEGTASTSMRLPDIDRVQKIGLRTGLAMYKEEHRFIRIFYDSTSGEICFEAFSRLAQVHLLNRKAVDLHGDLGLRLRYTELVYHCEYRLPGSKEYIVLGSIDSAKMSNLDFVGPVIGVFAVANDVVDGNPEVHFTGLEVD</sequence>
<dbReference type="GO" id="GO:0005975">
    <property type="term" value="P:carbohydrate metabolic process"/>
    <property type="evidence" value="ECO:0007669"/>
    <property type="project" value="InterPro"/>
</dbReference>
<feature type="site" description="Important for catalytic activity, responsible for pKa modulation of the active site Glu and correct orientation of both the proton donor and substrate" evidence="5">
    <location>
        <position position="143"/>
    </location>
</feature>
<feature type="domain" description="Beta-xylosidase C-terminal Concanavalin A-like" evidence="7">
    <location>
        <begin position="342"/>
        <end position="502"/>
    </location>
</feature>
<dbReference type="SUPFAM" id="SSF75005">
    <property type="entry name" value="Arabinanase/levansucrase/invertase"/>
    <property type="match status" value="1"/>
</dbReference>
<comment type="caution">
    <text evidence="8">The sequence shown here is derived from an EMBL/GenBank/DDBJ whole genome shotgun (WGS) entry which is preliminary data.</text>
</comment>
<evidence type="ECO:0000256" key="2">
    <source>
        <dbReference type="ARBA" id="ARBA00022801"/>
    </source>
</evidence>
<dbReference type="Gene3D" id="2.115.10.20">
    <property type="entry name" value="Glycosyl hydrolase domain, family 43"/>
    <property type="match status" value="1"/>
</dbReference>
<dbReference type="InterPro" id="IPR023296">
    <property type="entry name" value="Glyco_hydro_beta-prop_sf"/>
</dbReference>
<feature type="active site" description="Proton donor" evidence="4">
    <location>
        <position position="194"/>
    </location>
</feature>
<dbReference type="InterPro" id="IPR041542">
    <property type="entry name" value="GH43_C2"/>
</dbReference>
<feature type="active site" description="Proton acceptor" evidence="4">
    <location>
        <position position="14"/>
    </location>
</feature>
<evidence type="ECO:0000256" key="3">
    <source>
        <dbReference type="ARBA" id="ARBA00023295"/>
    </source>
</evidence>
<keyword evidence="9" id="KW-1185">Reference proteome</keyword>
<evidence type="ECO:0000313" key="9">
    <source>
        <dbReference type="Proteomes" id="UP001172681"/>
    </source>
</evidence>
<dbReference type="CDD" id="cd18617">
    <property type="entry name" value="GH43_XynB-like"/>
    <property type="match status" value="1"/>
</dbReference>
<dbReference type="Gene3D" id="2.60.120.200">
    <property type="match status" value="1"/>
</dbReference>
<dbReference type="PANTHER" id="PTHR42812">
    <property type="entry name" value="BETA-XYLOSIDASE"/>
    <property type="match status" value="1"/>
</dbReference>
<dbReference type="GO" id="GO:0004553">
    <property type="term" value="F:hydrolase activity, hydrolyzing O-glycosyl compounds"/>
    <property type="evidence" value="ECO:0007669"/>
    <property type="project" value="InterPro"/>
</dbReference>
<dbReference type="InterPro" id="IPR006710">
    <property type="entry name" value="Glyco_hydro_43"/>
</dbReference>
<comment type="similarity">
    <text evidence="1 6">Belongs to the glycosyl hydrolase 43 family.</text>
</comment>
<dbReference type="InterPro" id="IPR013320">
    <property type="entry name" value="ConA-like_dom_sf"/>
</dbReference>
<dbReference type="InterPro" id="IPR051795">
    <property type="entry name" value="Glycosyl_Hydrlase_43"/>
</dbReference>
<protein>
    <recommendedName>
        <fullName evidence="7">Beta-xylosidase C-terminal Concanavalin A-like domain-containing protein</fullName>
    </recommendedName>
</protein>
<keyword evidence="3 6" id="KW-0326">Glycosidase</keyword>
<dbReference type="Pfam" id="PF04616">
    <property type="entry name" value="Glyco_hydro_43"/>
    <property type="match status" value="1"/>
</dbReference>
<proteinExistence type="inferred from homology"/>
<evidence type="ECO:0000256" key="5">
    <source>
        <dbReference type="PIRSR" id="PIRSR606710-2"/>
    </source>
</evidence>
<organism evidence="8 9">
    <name type="scientific">Knufia peltigerae</name>
    <dbReference type="NCBI Taxonomy" id="1002370"/>
    <lineage>
        <taxon>Eukaryota</taxon>
        <taxon>Fungi</taxon>
        <taxon>Dikarya</taxon>
        <taxon>Ascomycota</taxon>
        <taxon>Pezizomycotina</taxon>
        <taxon>Eurotiomycetes</taxon>
        <taxon>Chaetothyriomycetidae</taxon>
        <taxon>Chaetothyriales</taxon>
        <taxon>Trichomeriaceae</taxon>
        <taxon>Knufia</taxon>
    </lineage>
</organism>
<dbReference type="SUPFAM" id="SSF49899">
    <property type="entry name" value="Concanavalin A-like lectins/glucanases"/>
    <property type="match status" value="1"/>
</dbReference>
<dbReference type="EMBL" id="JAPDRN010000042">
    <property type="protein sequence ID" value="KAJ9633884.1"/>
    <property type="molecule type" value="Genomic_DNA"/>
</dbReference>
<evidence type="ECO:0000256" key="6">
    <source>
        <dbReference type="RuleBase" id="RU361187"/>
    </source>
</evidence>
<evidence type="ECO:0000256" key="4">
    <source>
        <dbReference type="PIRSR" id="PIRSR606710-1"/>
    </source>
</evidence>
<evidence type="ECO:0000256" key="1">
    <source>
        <dbReference type="ARBA" id="ARBA00009865"/>
    </source>
</evidence>
<accession>A0AA38Y4I3</accession>
<dbReference type="PANTHER" id="PTHR42812:SF12">
    <property type="entry name" value="BETA-XYLOSIDASE-RELATED"/>
    <property type="match status" value="1"/>
</dbReference>
<dbReference type="Proteomes" id="UP001172681">
    <property type="component" value="Unassembled WGS sequence"/>
</dbReference>
<evidence type="ECO:0000259" key="7">
    <source>
        <dbReference type="Pfam" id="PF17851"/>
    </source>
</evidence>
<dbReference type="Pfam" id="PF17851">
    <property type="entry name" value="GH43_C2"/>
    <property type="match status" value="1"/>
</dbReference>
<keyword evidence="2 6" id="KW-0378">Hydrolase</keyword>
<evidence type="ECO:0000313" key="8">
    <source>
        <dbReference type="EMBL" id="KAJ9633884.1"/>
    </source>
</evidence>
<name>A0AA38Y4I3_9EURO</name>